<dbReference type="Pfam" id="PF00126">
    <property type="entry name" value="HTH_1"/>
    <property type="match status" value="1"/>
</dbReference>
<dbReference type="Gene3D" id="1.10.10.10">
    <property type="entry name" value="Winged helix-like DNA-binding domain superfamily/Winged helix DNA-binding domain"/>
    <property type="match status" value="1"/>
</dbReference>
<dbReference type="PROSITE" id="PS50931">
    <property type="entry name" value="HTH_LYSR"/>
    <property type="match status" value="1"/>
</dbReference>
<dbReference type="SUPFAM" id="SSF46785">
    <property type="entry name" value="Winged helix' DNA-binding domain"/>
    <property type="match status" value="1"/>
</dbReference>
<proteinExistence type="inferred from homology"/>
<dbReference type="PRINTS" id="PR00039">
    <property type="entry name" value="HTHLYSR"/>
</dbReference>
<accession>A0ABV4URK8</accession>
<keyword evidence="7" id="KW-1185">Reference proteome</keyword>
<evidence type="ECO:0000256" key="3">
    <source>
        <dbReference type="ARBA" id="ARBA00023125"/>
    </source>
</evidence>
<dbReference type="Gene3D" id="3.40.190.10">
    <property type="entry name" value="Periplasmic binding protein-like II"/>
    <property type="match status" value="2"/>
</dbReference>
<comment type="caution">
    <text evidence="6">The sequence shown here is derived from an EMBL/GenBank/DDBJ whole genome shotgun (WGS) entry which is preliminary data.</text>
</comment>
<evidence type="ECO:0000313" key="6">
    <source>
        <dbReference type="EMBL" id="MFB0836072.1"/>
    </source>
</evidence>
<dbReference type="PANTHER" id="PTHR30346">
    <property type="entry name" value="TRANSCRIPTIONAL DUAL REGULATOR HCAR-RELATED"/>
    <property type="match status" value="1"/>
</dbReference>
<keyword evidence="4" id="KW-0804">Transcription</keyword>
<organism evidence="6 7">
    <name type="scientific">Arthrobacter halodurans</name>
    <dbReference type="NCBI Taxonomy" id="516699"/>
    <lineage>
        <taxon>Bacteria</taxon>
        <taxon>Bacillati</taxon>
        <taxon>Actinomycetota</taxon>
        <taxon>Actinomycetes</taxon>
        <taxon>Micrococcales</taxon>
        <taxon>Micrococcaceae</taxon>
        <taxon>Arthrobacter</taxon>
    </lineage>
</organism>
<sequence length="304" mass="32408">MSEITLRQLQYYVSVIDHGSVTAAAAACHISQAAASMAVGQLEKAVGADLLIRTRSKKVVPTPAGLGFAAHARAILERVAEASDAVSESLAEMRGALRIGCSHTLSPRLVPALVDHFVSNHPLVDVGFREAAPSALQDDVRNGRLDMALVYEQQSDDDLERVRIATVRLHVVLPAGHALAGRSSIGLAEIAEEPAILLDIPPTVERLTAVMRSAGLEPRIRWTSGNMETIRSMVARGLGYSFVNSPPATGSTYEGGEVVFIPVADRTAANAIVAMLPPGQRAPRRVGAAIEFLRETERDCRVVA</sequence>
<dbReference type="InterPro" id="IPR000847">
    <property type="entry name" value="LysR_HTH_N"/>
</dbReference>
<comment type="similarity">
    <text evidence="1">Belongs to the LysR transcriptional regulatory family.</text>
</comment>
<dbReference type="InterPro" id="IPR036388">
    <property type="entry name" value="WH-like_DNA-bd_sf"/>
</dbReference>
<dbReference type="RefSeq" id="WP_373973248.1">
    <property type="nucleotide sequence ID" value="NZ_JBHDLJ010000017.1"/>
</dbReference>
<reference evidence="6 7" key="1">
    <citation type="submission" date="2024-09" db="EMBL/GenBank/DDBJ databases">
        <authorList>
            <person name="Salinas-Garcia M.A."/>
            <person name="Prieme A."/>
        </authorList>
    </citation>
    <scope>NUCLEOTIDE SEQUENCE [LARGE SCALE GENOMIC DNA]</scope>
    <source>
        <strain evidence="6 7">DSM 21081</strain>
    </source>
</reference>
<dbReference type="Proteomes" id="UP001575652">
    <property type="component" value="Unassembled WGS sequence"/>
</dbReference>
<evidence type="ECO:0000256" key="4">
    <source>
        <dbReference type="ARBA" id="ARBA00023163"/>
    </source>
</evidence>
<dbReference type="InterPro" id="IPR005119">
    <property type="entry name" value="LysR_subst-bd"/>
</dbReference>
<dbReference type="EMBL" id="JBHDLJ010000017">
    <property type="protein sequence ID" value="MFB0836072.1"/>
    <property type="molecule type" value="Genomic_DNA"/>
</dbReference>
<evidence type="ECO:0000313" key="7">
    <source>
        <dbReference type="Proteomes" id="UP001575652"/>
    </source>
</evidence>
<evidence type="ECO:0000256" key="2">
    <source>
        <dbReference type="ARBA" id="ARBA00023015"/>
    </source>
</evidence>
<dbReference type="SUPFAM" id="SSF53850">
    <property type="entry name" value="Periplasmic binding protein-like II"/>
    <property type="match status" value="1"/>
</dbReference>
<gene>
    <name evidence="6" type="ORF">ACETWP_15900</name>
</gene>
<keyword evidence="3" id="KW-0238">DNA-binding</keyword>
<dbReference type="PANTHER" id="PTHR30346:SF0">
    <property type="entry name" value="HCA OPERON TRANSCRIPTIONAL ACTIVATOR HCAR"/>
    <property type="match status" value="1"/>
</dbReference>
<dbReference type="InterPro" id="IPR036390">
    <property type="entry name" value="WH_DNA-bd_sf"/>
</dbReference>
<dbReference type="PROSITE" id="PS51257">
    <property type="entry name" value="PROKAR_LIPOPROTEIN"/>
    <property type="match status" value="1"/>
</dbReference>
<keyword evidence="2" id="KW-0805">Transcription regulation</keyword>
<dbReference type="Pfam" id="PF03466">
    <property type="entry name" value="LysR_substrate"/>
    <property type="match status" value="1"/>
</dbReference>
<protein>
    <submittedName>
        <fullName evidence="6">LysR family transcriptional regulator</fullName>
    </submittedName>
</protein>
<feature type="domain" description="HTH lysR-type" evidence="5">
    <location>
        <begin position="4"/>
        <end position="62"/>
    </location>
</feature>
<name>A0ABV4URK8_9MICC</name>
<evidence type="ECO:0000259" key="5">
    <source>
        <dbReference type="PROSITE" id="PS50931"/>
    </source>
</evidence>
<evidence type="ECO:0000256" key="1">
    <source>
        <dbReference type="ARBA" id="ARBA00009437"/>
    </source>
</evidence>